<dbReference type="Proteomes" id="UP001153334">
    <property type="component" value="Unassembled WGS sequence"/>
</dbReference>
<gene>
    <name evidence="1" type="ORF">ONZ43_g4532</name>
</gene>
<protein>
    <submittedName>
        <fullName evidence="1">Uncharacterized protein</fullName>
    </submittedName>
</protein>
<evidence type="ECO:0000313" key="2">
    <source>
        <dbReference type="Proteomes" id="UP001153334"/>
    </source>
</evidence>
<sequence>MPGTWPSWADEPDTAAPLNIERDEPVNPAINASTNPTSNGNVGLLAFLSGFAVGAFRTVIWRPIRFVLSTQPTPEPQQPTPEQEPHNATSATRVSPPDNGFKRRRVGRGSAYQQAGPSRQFPSSIPTSPYRSLGTRRTSYSRTLGRTVSRNDRYGISNGPQIHKPAIRVQQDPNFNYAGHFSLDALDDASDSEDDEYPGSPMDIDTPSPVALNQTEAISARQSIVPGHTQSHPGLDEHTPMTSNQTEAILARPPINAMNFEKTPKLDPAAAAARRAVKLFPKDSMVPKTRVGSSEGKVSGKMPVTENPALVASAVTRLRHKATVASTSAEIHVPRKSENQKARYDNVLEFFPNDIVHSLPGLGDEHLPADARKVELLKRELMERVRQEEIEAQNAALRGLGLRRPNSTLITAPSLEWVKRAIDAPHNGTFNPRAVHPDAVELKPRDFSKLVPQTAWLNDDCVHSTLCCLAAYINKKANVKPRINTPKCVAVSSLYWKAFCGDHTKLYPRPFGRKWNMTPNNFLDIDTVLIPVNSNAHWTLVVIRPSRRTVSYLDSFHQPNETQLRHAYQWLELFLGDKFVANDWETQEFASPQQTNAWDCGMFVITNAMCLALGVSPMCYNEDKMPIQRQRIAAMLLNGGFHGEFDLSHL</sequence>
<comment type="caution">
    <text evidence="1">The sequence shown here is derived from an EMBL/GenBank/DDBJ whole genome shotgun (WGS) entry which is preliminary data.</text>
</comment>
<evidence type="ECO:0000313" key="1">
    <source>
        <dbReference type="EMBL" id="KAJ8116028.1"/>
    </source>
</evidence>
<reference evidence="1" key="1">
    <citation type="submission" date="2022-11" db="EMBL/GenBank/DDBJ databases">
        <title>Genome Sequence of Nemania bipapillata.</title>
        <authorList>
            <person name="Buettner E."/>
        </authorList>
    </citation>
    <scope>NUCLEOTIDE SEQUENCE</scope>
    <source>
        <strain evidence="1">CP14</strain>
    </source>
</reference>
<name>A0ACC2ILE8_9PEZI</name>
<accession>A0ACC2ILE8</accession>
<proteinExistence type="predicted"/>
<organism evidence="1 2">
    <name type="scientific">Nemania bipapillata</name>
    <dbReference type="NCBI Taxonomy" id="110536"/>
    <lineage>
        <taxon>Eukaryota</taxon>
        <taxon>Fungi</taxon>
        <taxon>Dikarya</taxon>
        <taxon>Ascomycota</taxon>
        <taxon>Pezizomycotina</taxon>
        <taxon>Sordariomycetes</taxon>
        <taxon>Xylariomycetidae</taxon>
        <taxon>Xylariales</taxon>
        <taxon>Xylariaceae</taxon>
        <taxon>Nemania</taxon>
    </lineage>
</organism>
<keyword evidence="2" id="KW-1185">Reference proteome</keyword>
<dbReference type="EMBL" id="JAPESX010001239">
    <property type="protein sequence ID" value="KAJ8116028.1"/>
    <property type="molecule type" value="Genomic_DNA"/>
</dbReference>